<organism evidence="4 5">
    <name type="scientific">Vibrio pectenicida</name>
    <dbReference type="NCBI Taxonomy" id="62763"/>
    <lineage>
        <taxon>Bacteria</taxon>
        <taxon>Pseudomonadati</taxon>
        <taxon>Pseudomonadota</taxon>
        <taxon>Gammaproteobacteria</taxon>
        <taxon>Vibrionales</taxon>
        <taxon>Vibrionaceae</taxon>
        <taxon>Vibrio</taxon>
    </lineage>
</organism>
<keyword evidence="2" id="KW-1133">Transmembrane helix</keyword>
<evidence type="ECO:0000313" key="4">
    <source>
        <dbReference type="EMBL" id="RSD31150.1"/>
    </source>
</evidence>
<feature type="transmembrane region" description="Helical" evidence="2">
    <location>
        <begin position="26"/>
        <end position="47"/>
    </location>
</feature>
<dbReference type="InterPro" id="IPR021271">
    <property type="entry name" value="DUF2850"/>
</dbReference>
<feature type="region of interest" description="Disordered" evidence="1">
    <location>
        <begin position="143"/>
        <end position="163"/>
    </location>
</feature>
<dbReference type="EMBL" id="RSFA01000040">
    <property type="protein sequence ID" value="RSD31150.1"/>
    <property type="molecule type" value="Genomic_DNA"/>
</dbReference>
<sequence>MASNKKNKDSEPEQSSNFTKETFLKLSAGTLLVALIVAFSAILYFSYKDYIHPKHVYGRWIEIGSPEYDTEILTFSKRGVFRNERLITTNFEFDGTLITVTTGSGKSIYQVSGTFESPQLKRLNPSNPTQRFIKAGFEDTVNNSGGAAQKRRAALSEHFSSKK</sequence>
<reference evidence="4 5" key="1">
    <citation type="submission" date="2018-12" db="EMBL/GenBank/DDBJ databases">
        <title>Genomic taxonomy of the Vibrionaceae family.</title>
        <authorList>
            <person name="Gomez-Gil B."/>
            <person name="Enciso-Ibarra K."/>
        </authorList>
    </citation>
    <scope>NUCLEOTIDE SEQUENCE [LARGE SCALE GENOMIC DNA]</scope>
    <source>
        <strain evidence="4 5">CAIM 594</strain>
    </source>
</reference>
<evidence type="ECO:0000313" key="5">
    <source>
        <dbReference type="Proteomes" id="UP000269041"/>
    </source>
</evidence>
<dbReference type="Proteomes" id="UP000565719">
    <property type="component" value="Unassembled WGS sequence"/>
</dbReference>
<keyword evidence="2" id="KW-0472">Membrane</keyword>
<dbReference type="AlphaFoldDB" id="A0A427U3B3"/>
<keyword evidence="5" id="KW-1185">Reference proteome</keyword>
<dbReference type="Pfam" id="PF11012">
    <property type="entry name" value="DUF2850"/>
    <property type="match status" value="1"/>
</dbReference>
<keyword evidence="2" id="KW-0812">Transmembrane</keyword>
<proteinExistence type="predicted"/>
<comment type="caution">
    <text evidence="4">The sequence shown here is derived from an EMBL/GenBank/DDBJ whole genome shotgun (WGS) entry which is preliminary data.</text>
</comment>
<dbReference type="OrthoDB" id="5904443at2"/>
<evidence type="ECO:0000256" key="1">
    <source>
        <dbReference type="SAM" id="MobiDB-lite"/>
    </source>
</evidence>
<accession>A0A427U3B3</accession>
<dbReference type="Proteomes" id="UP000269041">
    <property type="component" value="Unassembled WGS sequence"/>
</dbReference>
<gene>
    <name evidence="4" type="ORF">EJA03_10130</name>
    <name evidence="3" type="ORF">F0225_11370</name>
</gene>
<evidence type="ECO:0000313" key="6">
    <source>
        <dbReference type="Proteomes" id="UP000565719"/>
    </source>
</evidence>
<dbReference type="EMBL" id="VTXC01000028">
    <property type="protein sequence ID" value="NOH71932.1"/>
    <property type="molecule type" value="Genomic_DNA"/>
</dbReference>
<protein>
    <submittedName>
        <fullName evidence="4">DUF2850 domain-containing protein</fullName>
    </submittedName>
</protein>
<name>A0A427U3B3_9VIBR</name>
<evidence type="ECO:0000313" key="3">
    <source>
        <dbReference type="EMBL" id="NOH71932.1"/>
    </source>
</evidence>
<dbReference type="RefSeq" id="WP_125321176.1">
    <property type="nucleotide sequence ID" value="NZ_AP024890.1"/>
</dbReference>
<evidence type="ECO:0000256" key="2">
    <source>
        <dbReference type="SAM" id="Phobius"/>
    </source>
</evidence>
<reference evidence="3 6" key="2">
    <citation type="submission" date="2019-09" db="EMBL/GenBank/DDBJ databases">
        <title>Draft genome sequencing and comparative genomics of hatchery-associated Vibrios.</title>
        <authorList>
            <person name="Kehlet-Delgado H."/>
            <person name="Mueller R.S."/>
        </authorList>
    </citation>
    <scope>NUCLEOTIDE SEQUENCE [LARGE SCALE GENOMIC DNA]</scope>
    <source>
        <strain evidence="3 6">99-46-Y</strain>
    </source>
</reference>